<keyword evidence="14" id="KW-1185">Reference proteome</keyword>
<evidence type="ECO:0000256" key="1">
    <source>
        <dbReference type="ARBA" id="ARBA00004370"/>
    </source>
</evidence>
<feature type="domain" description="Cadherin" evidence="13">
    <location>
        <begin position="1955"/>
        <end position="2057"/>
    </location>
</feature>
<feature type="domain" description="Cadherin" evidence="13">
    <location>
        <begin position="2168"/>
        <end position="2292"/>
    </location>
</feature>
<feature type="domain" description="Cadherin" evidence="13">
    <location>
        <begin position="1593"/>
        <end position="1695"/>
    </location>
</feature>
<dbReference type="FunFam" id="2.60.40.60:FF:000116">
    <property type="entry name" value="Dachsous cadherin-related 2"/>
    <property type="match status" value="1"/>
</dbReference>
<feature type="region of interest" description="Disordered" evidence="10">
    <location>
        <begin position="2600"/>
        <end position="2634"/>
    </location>
</feature>
<feature type="chain" id="PRO_5009313472" evidence="12">
    <location>
        <begin position="27"/>
        <end position="2647"/>
    </location>
</feature>
<feature type="domain" description="Cadherin" evidence="13">
    <location>
        <begin position="382"/>
        <end position="482"/>
    </location>
</feature>
<dbReference type="SUPFAM" id="SSF49313">
    <property type="entry name" value="Cadherin-like"/>
    <property type="match status" value="14"/>
</dbReference>
<dbReference type="WBParaSite" id="L893_g26548.t2">
    <property type="protein sequence ID" value="L893_g26548.t2"/>
    <property type="gene ID" value="L893_g26548"/>
</dbReference>
<feature type="domain" description="Cadherin" evidence="13">
    <location>
        <begin position="2297"/>
        <end position="2406"/>
    </location>
</feature>
<dbReference type="PROSITE" id="PS50268">
    <property type="entry name" value="CADHERIN_2"/>
    <property type="match status" value="12"/>
</dbReference>
<evidence type="ECO:0000256" key="11">
    <source>
        <dbReference type="SAM" id="Phobius"/>
    </source>
</evidence>
<dbReference type="InterPro" id="IPR015919">
    <property type="entry name" value="Cadherin-like_sf"/>
</dbReference>
<evidence type="ECO:0000313" key="15">
    <source>
        <dbReference type="WBParaSite" id="L893_g26548.t2"/>
    </source>
</evidence>
<accession>A0A1I7ZHS6</accession>
<dbReference type="Gene3D" id="2.60.40.60">
    <property type="entry name" value="Cadherins"/>
    <property type="match status" value="14"/>
</dbReference>
<feature type="compositionally biased region" description="Pro residues" evidence="10">
    <location>
        <begin position="1788"/>
        <end position="1797"/>
    </location>
</feature>
<dbReference type="Pfam" id="PF00028">
    <property type="entry name" value="Cadherin"/>
    <property type="match status" value="8"/>
</dbReference>
<dbReference type="GO" id="GO:0007156">
    <property type="term" value="P:homophilic cell adhesion via plasma membrane adhesion molecules"/>
    <property type="evidence" value="ECO:0007669"/>
    <property type="project" value="InterPro"/>
</dbReference>
<dbReference type="PRINTS" id="PR00205">
    <property type="entry name" value="CADHERIN"/>
</dbReference>
<feature type="region of interest" description="Disordered" evidence="10">
    <location>
        <begin position="1401"/>
        <end position="1490"/>
    </location>
</feature>
<keyword evidence="8" id="KW-0325">Glycoprotein</keyword>
<keyword evidence="6 11" id="KW-1133">Transmembrane helix</keyword>
<feature type="compositionally biased region" description="Basic and acidic residues" evidence="10">
    <location>
        <begin position="2625"/>
        <end position="2634"/>
    </location>
</feature>
<feature type="transmembrane region" description="Helical" evidence="11">
    <location>
        <begin position="2494"/>
        <end position="2515"/>
    </location>
</feature>
<evidence type="ECO:0000259" key="13">
    <source>
        <dbReference type="PROSITE" id="PS50268"/>
    </source>
</evidence>
<evidence type="ECO:0000256" key="2">
    <source>
        <dbReference type="ARBA" id="ARBA00022692"/>
    </source>
</evidence>
<feature type="region of interest" description="Disordered" evidence="10">
    <location>
        <begin position="1786"/>
        <end position="1854"/>
    </location>
</feature>
<keyword evidence="2 11" id="KW-0812">Transmembrane</keyword>
<feature type="domain" description="Cadherin" evidence="13">
    <location>
        <begin position="143"/>
        <end position="270"/>
    </location>
</feature>
<evidence type="ECO:0000313" key="14">
    <source>
        <dbReference type="Proteomes" id="UP000095287"/>
    </source>
</evidence>
<organism evidence="14 15">
    <name type="scientific">Steinernema glaseri</name>
    <dbReference type="NCBI Taxonomy" id="37863"/>
    <lineage>
        <taxon>Eukaryota</taxon>
        <taxon>Metazoa</taxon>
        <taxon>Ecdysozoa</taxon>
        <taxon>Nematoda</taxon>
        <taxon>Chromadorea</taxon>
        <taxon>Rhabditida</taxon>
        <taxon>Tylenchina</taxon>
        <taxon>Panagrolaimomorpha</taxon>
        <taxon>Strongyloidoidea</taxon>
        <taxon>Steinernematidae</taxon>
        <taxon>Steinernema</taxon>
    </lineage>
</organism>
<proteinExistence type="predicted"/>
<comment type="subcellular location">
    <subcellularLocation>
        <location evidence="1">Membrane</location>
    </subcellularLocation>
</comment>
<sequence length="2647" mass="292723">MSRGASWVSAALLVLVALTVDISAQACSFPESELQPFFFDVSADTPPDSVLVDTAVEPPNATLRVVSVRSPNLPEVNFTRRFMLEKRNSGQFMVINKEPLFLPNYPSTVVETYLYMTVMCNKQAFPLITLRVRSGNSFKPRFYNAPYAIQIPDNATVGTVIPTSITAIDWDPADAYSVAFKIESGNDHGALELEIIDNHGFDARLLPEQFGENFTQQQLPPLLGIRVAKPLKQQKYLMRISATDETNYSLKNFATLIAEVVSMTDVVPQFSSDDYYASYSPLYAVGTEIVPDQPIVAVDGNETLNRQIIYFLEETEFSSLFYLDPKTARLLVKNMPSKDMHLGRSLTIQSYQADLPNRYATAQLWLSKPNGTSRSDEVAYFDPCEYQISIDENPPYGAVVATLRTHGNEAIVSLENGTSMLTLERTGEVRVTDRSKFDREKNEKLTFAASIQLSEKEVLKSNCPVATITVNLKDVNDNPPVFDRNAYHFKLENKPGNNTLVGVVKAKDRDKGDNAKISYSILNDENLFAPFYMYGPEIYYVQPDEGFKLDPEYILYVEALDNGHPRRAARVTVSIEVLPPGSYEDFLTSKEKIKPIQRQKKLKPQSRERFEIAQYAFSVYGRITDGQYVGAVVVPSRTMQISYQLEEKVNQLFKINSTNGHIYIDNSTMLNDYSEIRFAVTAIRKGKQVATCTVTVLLNESQSIFEVAPRFEQVLYRFKIAENTPPTHIGTVQAYHRAVELKKDKLNYGLSPSNDSNYFEIDQKSGELRTRETLDAESQKIYNLRVHACLGSLGSLCGHSDLTVMIEDVNDNAPVFQQPSFSLTVPHDLPVDSEVLNVRASDADSGKNAELSYTLLRDDETFRVDESSGQIFLNQSLTSMEPKRLVVEVTDKGTPPLSANATVVVYVGGSNPSAPEFDEFRYLVNKTAPVPVGSVLVQVHATDPDPGQEGLVRYALAPTDSPVINRTIDKFFVNPENGKISMVDELTEEDGSTIQLVVEAIDQSATFARKTQTVVSISVNYNDDDHVEFNPLPNTIYISVDKSPGSTILHAPARSAQNSELHYSVDQPGIDLFDMVGDSLVIKAPLPEKEYSITLRASTPAGKVGVHQIRIVAMKDRDKYPVFSQLTYQATINVSDGFPIKLDVVRATQAKGSFGYTLYPKNNITGVSIDTETGVITVEKEYLDTHGHRSPLFLVIRAINDQFPDFYSDAGVNIKLSDGTDVFSFPTKLYRMQIDDHAGVDTVLSTPIRLVNAEFLDNVTYSVEPSEFFTLDSSSRLKLLKALDPESLPVDSKGIIDIVVTAHQGDESTSTSVQVKVVSENGTTHPVTSFPQTEYSFSVDGQQAGEVVGTVAVSGLNGDVQYKKLSGDEKNYITVLENGTLVLNEQPEEDISIKIVATDSTGSTVETDVTISSSGNMEPTSEPGTFTPSTANPSAEPSSTESTTNTESTEPTEITIESSTITSTTTTASPEVSTSEPSTEPSSLPQEPHVEELESVNWTLPIDQPVENASFTFVVPNSQTKWTFSIPSGNDDNFIAINPINDTTAELQIIGAPSDLLQRDIVIQGVDQNNPNNLFQSNVAIRFPEKRSVPVFEAPPEELKVETDIPEEEPFYKVNASVPEGSEPLIFTLKTNPDNQFKIDPQTGEVSYAVDEARRKDGTYNLVVKAESGGQSSEITIPVEVEKPVSQTEAPTPSFGQQHYRFNVAENPQQEDVIGHLQVNGMTDPKDLIIRFEPDWANQVLTVDSTETIRLKHIPDDMLKNDFKNLKVVAENVQDPNKSASVAFSLLLPPPTLPPTTPTTRTSTTTKSSPKPTKSTSKKPKSTTSRPQTRPTSTVTSSPAPTQGPGPRFQKKGYRSTMLEGRYGGGTVLSLKPEPLRVNGIDKPFFAIDTSDSSLPFYIRNDTGQLIIVGDVDREQNPSYSFDVVASDPIDPKLQTRTTIIVTILDVNDNYPRFLGGPSLIAINDSLPMDTVIGVYEAVDDDEGPLGKVSYRIRNDDKKIFKISPSGQLKLAKSLESSNETFYDIIVEAMDGGRPALKTPYQVHIEVFSAVDVAPMFKDEMYEATVPVDAETGFVVTQLLAGTQNYSYELSDSYSQLFVVEGNGVVTLGRRPIESEQNRYKVLNVTARDGEGRSSTAQLNVFFEGKPIVVTVAPSTEAPVEAGPCQFTTKIFNAEIKENLSGHHNITRVTSNCEAMNKNVRYAIVQATKEFEIDELTGVVYVNAPLDREKRSTHFIIVNLTEVTDTTESQERNIRHTPAIHPIADFMKNKLSPGQSMIVLQVLDENDNAPTFLKVNRDGEYVFSIDSQVDPPNAVARVLAFDPDEKAKLTYNISENTPTDHFFMNETNGVLYLKKPLSAARYKFTAVASDGLHETSVPVWVYTISMENNIAVVVADKNRDDINDVLSSKKLSEMINAEVKIVDKKPYTDNQGNFDTQRSLLYVYALDKLSRVPLTGSDLKSMLSQQMDHLGASELRVSAVSLPVAGMKITTTELILLIICAILLFTACITLFLLVRFCKRRHSIPRNDDEYMVDSQSAGPRPYNVETISRQVAQNMLSSRPLPDPFEEHKAQIASVIAGPRSKNFSGDVQSIHTLIRSRKEGKVTVSHAHPSSHRPNAPLSGSKSADRRTESLVRRAFPRLPISGIR</sequence>
<feature type="signal peptide" evidence="12">
    <location>
        <begin position="1"/>
        <end position="26"/>
    </location>
</feature>
<dbReference type="GO" id="GO:0005886">
    <property type="term" value="C:plasma membrane"/>
    <property type="evidence" value="ECO:0007669"/>
    <property type="project" value="InterPro"/>
</dbReference>
<evidence type="ECO:0000256" key="3">
    <source>
        <dbReference type="ARBA" id="ARBA00022737"/>
    </source>
</evidence>
<evidence type="ECO:0000256" key="7">
    <source>
        <dbReference type="ARBA" id="ARBA00023136"/>
    </source>
</evidence>
<evidence type="ECO:0000256" key="12">
    <source>
        <dbReference type="SAM" id="SignalP"/>
    </source>
</evidence>
<dbReference type="InterPro" id="IPR002126">
    <property type="entry name" value="Cadherin-like_dom"/>
</dbReference>
<dbReference type="CDD" id="cd11304">
    <property type="entry name" value="Cadherin_repeat"/>
    <property type="match status" value="10"/>
</dbReference>
<keyword evidence="5" id="KW-0130">Cell adhesion</keyword>
<feature type="compositionally biased region" description="Low complexity" evidence="10">
    <location>
        <begin position="1822"/>
        <end position="1841"/>
    </location>
</feature>
<feature type="domain" description="Cadherin" evidence="13">
    <location>
        <begin position="483"/>
        <end position="597"/>
    </location>
</feature>
<reference evidence="15" key="1">
    <citation type="submission" date="2016-11" db="UniProtKB">
        <authorList>
            <consortium name="WormBaseParasite"/>
        </authorList>
    </citation>
    <scope>IDENTIFICATION</scope>
</reference>
<feature type="domain" description="Cadherin" evidence="13">
    <location>
        <begin position="712"/>
        <end position="816"/>
    </location>
</feature>
<dbReference type="PANTHER" id="PTHR24026:SF136">
    <property type="entry name" value="PROTOCADHERIN-23"/>
    <property type="match status" value="1"/>
</dbReference>
<evidence type="ECO:0000256" key="4">
    <source>
        <dbReference type="ARBA" id="ARBA00022837"/>
    </source>
</evidence>
<evidence type="ECO:0000256" key="5">
    <source>
        <dbReference type="ARBA" id="ARBA00022889"/>
    </source>
</evidence>
<evidence type="ECO:0000256" key="8">
    <source>
        <dbReference type="ARBA" id="ARBA00023180"/>
    </source>
</evidence>
<keyword evidence="3" id="KW-0677">Repeat</keyword>
<keyword evidence="12" id="KW-0732">Signal</keyword>
<feature type="domain" description="Cadherin" evidence="13">
    <location>
        <begin position="1886"/>
        <end position="1954"/>
    </location>
</feature>
<dbReference type="Proteomes" id="UP000095287">
    <property type="component" value="Unplaced"/>
</dbReference>
<feature type="domain" description="Cadherin" evidence="13">
    <location>
        <begin position="817"/>
        <end position="917"/>
    </location>
</feature>
<dbReference type="SMART" id="SM00112">
    <property type="entry name" value="CA"/>
    <property type="match status" value="11"/>
</dbReference>
<dbReference type="PROSITE" id="PS00232">
    <property type="entry name" value="CADHERIN_1"/>
    <property type="match status" value="4"/>
</dbReference>
<feature type="compositionally biased region" description="Polar residues" evidence="10">
    <location>
        <begin position="1401"/>
        <end position="1432"/>
    </location>
</feature>
<feature type="domain" description="Cadherin" evidence="13">
    <location>
        <begin position="931"/>
        <end position="1033"/>
    </location>
</feature>
<keyword evidence="4 9" id="KW-0106">Calcium</keyword>
<dbReference type="GO" id="GO:0005509">
    <property type="term" value="F:calcium ion binding"/>
    <property type="evidence" value="ECO:0007669"/>
    <property type="project" value="UniProtKB-UniRule"/>
</dbReference>
<evidence type="ECO:0000256" key="10">
    <source>
        <dbReference type="SAM" id="MobiDB-lite"/>
    </source>
</evidence>
<protein>
    <submittedName>
        <fullName evidence="15">Cadherin domain-containing protein</fullName>
    </submittedName>
</protein>
<evidence type="ECO:0000256" key="9">
    <source>
        <dbReference type="PROSITE-ProRule" id="PRU00043"/>
    </source>
</evidence>
<evidence type="ECO:0000256" key="6">
    <source>
        <dbReference type="ARBA" id="ARBA00022989"/>
    </source>
</evidence>
<name>A0A1I7ZHS6_9BILA</name>
<feature type="domain" description="Cadherin" evidence="13">
    <location>
        <begin position="1226"/>
        <end position="1328"/>
    </location>
</feature>
<dbReference type="InterPro" id="IPR020894">
    <property type="entry name" value="Cadherin_CS"/>
</dbReference>
<feature type="compositionally biased region" description="Low complexity" evidence="10">
    <location>
        <begin position="1798"/>
        <end position="1815"/>
    </location>
</feature>
<keyword evidence="7 11" id="KW-0472">Membrane</keyword>
<dbReference type="PANTHER" id="PTHR24026">
    <property type="entry name" value="FAT ATYPICAL CADHERIN-RELATED"/>
    <property type="match status" value="1"/>
</dbReference>
<feature type="compositionally biased region" description="Low complexity" evidence="10">
    <location>
        <begin position="1433"/>
        <end position="1483"/>
    </location>
</feature>